<dbReference type="InterPro" id="IPR002589">
    <property type="entry name" value="Macro_dom"/>
</dbReference>
<keyword evidence="5" id="KW-0539">Nucleus</keyword>
<feature type="compositionally biased region" description="Low complexity" evidence="6">
    <location>
        <begin position="147"/>
        <end position="161"/>
    </location>
</feature>
<reference evidence="8" key="4">
    <citation type="submission" date="2025-09" db="UniProtKB">
        <authorList>
            <consortium name="Ensembl"/>
        </authorList>
    </citation>
    <scope>IDENTIFICATION</scope>
</reference>
<dbReference type="GO" id="GO:0070212">
    <property type="term" value="P:protein poly-ADP-ribosylation"/>
    <property type="evidence" value="ECO:0007669"/>
    <property type="project" value="TreeGrafter"/>
</dbReference>
<dbReference type="InterPro" id="IPR052056">
    <property type="entry name" value="Mono-ARTD/PARP"/>
</dbReference>
<protein>
    <recommendedName>
        <fullName evidence="7">Macro domain-containing protein</fullName>
    </recommendedName>
</protein>
<dbReference type="GO" id="GO:1990404">
    <property type="term" value="F:NAD+-protein mono-ADP-ribosyltransferase activity"/>
    <property type="evidence" value="ECO:0007669"/>
    <property type="project" value="TreeGrafter"/>
</dbReference>
<dbReference type="PANTHER" id="PTHR14453">
    <property type="entry name" value="PARP/ZINC FINGER CCCH TYPE DOMAIN CONTAINING PROTEIN"/>
    <property type="match status" value="1"/>
</dbReference>
<feature type="region of interest" description="Disordered" evidence="6">
    <location>
        <begin position="139"/>
        <end position="185"/>
    </location>
</feature>
<keyword evidence="3" id="KW-0808">Transferase</keyword>
<evidence type="ECO:0000256" key="6">
    <source>
        <dbReference type="SAM" id="MobiDB-lite"/>
    </source>
</evidence>
<dbReference type="GO" id="GO:0003714">
    <property type="term" value="F:transcription corepressor activity"/>
    <property type="evidence" value="ECO:0007669"/>
    <property type="project" value="TreeGrafter"/>
</dbReference>
<dbReference type="GO" id="GO:0003950">
    <property type="term" value="F:NAD+ poly-ADP-ribosyltransferase activity"/>
    <property type="evidence" value="ECO:0007669"/>
    <property type="project" value="TreeGrafter"/>
</dbReference>
<reference evidence="9" key="2">
    <citation type="submission" date="2023-03" db="EMBL/GenBank/DDBJ databases">
        <authorList>
            <consortium name="Wellcome Sanger Institute Data Sharing"/>
        </authorList>
    </citation>
    <scope>NUCLEOTIDE SEQUENCE [LARGE SCALE GENOMIC DNA]</scope>
</reference>
<keyword evidence="4" id="KW-0520">NAD</keyword>
<dbReference type="GO" id="GO:0005634">
    <property type="term" value="C:nucleus"/>
    <property type="evidence" value="ECO:0007669"/>
    <property type="project" value="UniProtKB-SubCell"/>
</dbReference>
<keyword evidence="9" id="KW-1185">Reference proteome</keyword>
<sequence>MERTCTFSVFGKARTISKPLTNILEVIHKYAEPGTSLKTYSVHKVHGFWENVSRDLGVPNTCLNRKKIVKAVLQYEKTTSGVEGPLLQTDFPTAETTLGDDFPSISEEDIVAPKSPQAVGNVPLPSRYEDALQKTAESGIHTPDTQSLESDSKSSSSNANAKRNESDESAKVNTDSSSSEDKFFTSGLPQQKTFFFINENEWKELRQHQLGRHFKGLQWTNIIASGIRTLNPYCSFGFRRHSVKKLSSRSKAPVFRFMGYCRFQDCPVTVAVVVYDEETLKAEVVFKGGEVCHNNKELKRRPVRAQARESAGELLKNKLPRSLYLESLQKVPQKVIQSGNRDDAPTKEVLKNIAWSERKASRADPNELISLQKIIQQYQDTEKDVLQKILMHPKGIMLWSKKTLSVFHQRCKEDIVYFDATGSIIRKESAGTPPYYVYELVVRNPSKGASPLPVATYVTCDHTAASVTYFLQAFQTDLVRAFGNRAYNRPVMFMCDGSLVLLRSISMTFCRTSLEDLLQKYYVLLTGQHSAQQFNIPILHRCLSHVMKNAKDLCKKHIPENYRLGMHVFGLLACCDNLKDMDDVVHSAAIVFCSPCSGRNVTKHYNNLKILMQKRGTLDLDEKTVIAEDYKTDVQNAPLKTHFQAIVDNATLDCEGERNIFHAPKFIAGLVNHLLPHATLWSSMMLGDLGRHGTGPAYQQLSKLYDDIQQSKNQNFTQDNRTQGIMEKSQWDLKKIRIQRRRLTRLDDFVEIYQKMHDALLLEYADMKKSRQKSFRVEMEKWKDKRIKRKGVYVSPLVTELPVKKKKTELKGKKTVQTFKQEQHQQYDAHQNQDERQEQIAVCQKIATYMANKASVTVWKGDLCAFKVDAIVNAANESLSHMGGLAKALSATGGRTIQAESDLFIAKNGKLQAGQVAVTTAGKLPCMKLIHLVGPCLQNDPTVHMITHAKKLLKKRYFERHDMCRRAQIFLCCHSSSELWNIQLSSLNLC</sequence>
<evidence type="ECO:0000256" key="2">
    <source>
        <dbReference type="ARBA" id="ARBA00022676"/>
    </source>
</evidence>
<dbReference type="Ensembl" id="ENSACLT00000055680.1">
    <property type="protein sequence ID" value="ENSACLP00000047448.1"/>
    <property type="gene ID" value="ENSACLG00000031467.1"/>
</dbReference>
<evidence type="ECO:0000256" key="4">
    <source>
        <dbReference type="ARBA" id="ARBA00023027"/>
    </source>
</evidence>
<evidence type="ECO:0000256" key="1">
    <source>
        <dbReference type="ARBA" id="ARBA00004123"/>
    </source>
</evidence>
<reference evidence="8" key="3">
    <citation type="submission" date="2025-08" db="UniProtKB">
        <authorList>
            <consortium name="Ensembl"/>
        </authorList>
    </citation>
    <scope>IDENTIFICATION</scope>
</reference>
<organism evidence="8 9">
    <name type="scientific">Astatotilapia calliptera</name>
    <name type="common">Eastern happy</name>
    <name type="synonym">Chromis callipterus</name>
    <dbReference type="NCBI Taxonomy" id="8154"/>
    <lineage>
        <taxon>Eukaryota</taxon>
        <taxon>Metazoa</taxon>
        <taxon>Chordata</taxon>
        <taxon>Craniata</taxon>
        <taxon>Vertebrata</taxon>
        <taxon>Euteleostomi</taxon>
        <taxon>Actinopterygii</taxon>
        <taxon>Neopterygii</taxon>
        <taxon>Teleostei</taxon>
        <taxon>Neoteleostei</taxon>
        <taxon>Acanthomorphata</taxon>
        <taxon>Ovalentaria</taxon>
        <taxon>Cichlomorphae</taxon>
        <taxon>Cichliformes</taxon>
        <taxon>Cichlidae</taxon>
        <taxon>African cichlids</taxon>
        <taxon>Pseudocrenilabrinae</taxon>
        <taxon>Haplochromini</taxon>
        <taxon>Astatotilapia</taxon>
    </lineage>
</organism>
<evidence type="ECO:0000259" key="7">
    <source>
        <dbReference type="PROSITE" id="PS51154"/>
    </source>
</evidence>
<dbReference type="GO" id="GO:0010629">
    <property type="term" value="P:negative regulation of gene expression"/>
    <property type="evidence" value="ECO:0007669"/>
    <property type="project" value="TreeGrafter"/>
</dbReference>
<dbReference type="SMART" id="SM00506">
    <property type="entry name" value="A1pp"/>
    <property type="match status" value="1"/>
</dbReference>
<feature type="domain" description="Macro" evidence="7">
    <location>
        <begin position="843"/>
        <end position="990"/>
    </location>
</feature>
<dbReference type="Pfam" id="PF01661">
    <property type="entry name" value="Macro"/>
    <property type="match status" value="1"/>
</dbReference>
<evidence type="ECO:0000256" key="5">
    <source>
        <dbReference type="ARBA" id="ARBA00023242"/>
    </source>
</evidence>
<accession>A0AAX7SSX2</accession>
<evidence type="ECO:0000313" key="8">
    <source>
        <dbReference type="Ensembl" id="ENSACLP00000047448.1"/>
    </source>
</evidence>
<dbReference type="Proteomes" id="UP000265100">
    <property type="component" value="Chromosome 2"/>
</dbReference>
<dbReference type="SUPFAM" id="SSF52949">
    <property type="entry name" value="Macro domain-like"/>
    <property type="match status" value="1"/>
</dbReference>
<evidence type="ECO:0000256" key="3">
    <source>
        <dbReference type="ARBA" id="ARBA00022679"/>
    </source>
</evidence>
<dbReference type="GeneTree" id="ENSGT00940000158837"/>
<reference evidence="8 9" key="1">
    <citation type="submission" date="2018-05" db="EMBL/GenBank/DDBJ databases">
        <authorList>
            <person name="Datahose"/>
        </authorList>
    </citation>
    <scope>NUCLEOTIDE SEQUENCE</scope>
</reference>
<proteinExistence type="predicted"/>
<name>A0AAX7SSX2_ASTCA</name>
<dbReference type="GO" id="GO:0005737">
    <property type="term" value="C:cytoplasm"/>
    <property type="evidence" value="ECO:0007669"/>
    <property type="project" value="TreeGrafter"/>
</dbReference>
<dbReference type="PANTHER" id="PTHR14453:SF102">
    <property type="entry name" value="PROTEIN MONO-ADP-RIBOSYLTRANSFERASE PARP14-LIKE"/>
    <property type="match status" value="1"/>
</dbReference>
<dbReference type="InterPro" id="IPR043472">
    <property type="entry name" value="Macro_dom-like"/>
</dbReference>
<keyword evidence="2" id="KW-0328">Glycosyltransferase</keyword>
<dbReference type="PROSITE" id="PS51154">
    <property type="entry name" value="MACRO"/>
    <property type="match status" value="1"/>
</dbReference>
<dbReference type="Gene3D" id="3.40.220.10">
    <property type="entry name" value="Leucine Aminopeptidase, subunit E, domain 1"/>
    <property type="match status" value="1"/>
</dbReference>
<evidence type="ECO:0000313" key="9">
    <source>
        <dbReference type="Proteomes" id="UP000265100"/>
    </source>
</evidence>
<dbReference type="AlphaFoldDB" id="A0AAX7SSX2"/>
<comment type="subcellular location">
    <subcellularLocation>
        <location evidence="1">Nucleus</location>
    </subcellularLocation>
</comment>